<name>A0A645HIV0_9ZZZZ</name>
<protein>
    <submittedName>
        <fullName evidence="5">HTH-type transcriptional repressor YtrA</fullName>
    </submittedName>
</protein>
<dbReference type="InterPro" id="IPR036388">
    <property type="entry name" value="WH-like_DNA-bd_sf"/>
</dbReference>
<organism evidence="5">
    <name type="scientific">bioreactor metagenome</name>
    <dbReference type="NCBI Taxonomy" id="1076179"/>
    <lineage>
        <taxon>unclassified sequences</taxon>
        <taxon>metagenomes</taxon>
        <taxon>ecological metagenomes</taxon>
    </lineage>
</organism>
<dbReference type="InterPro" id="IPR000524">
    <property type="entry name" value="Tscrpt_reg_HTH_GntR"/>
</dbReference>
<dbReference type="PANTHER" id="PTHR38445">
    <property type="entry name" value="HTH-TYPE TRANSCRIPTIONAL REPRESSOR YTRA"/>
    <property type="match status" value="1"/>
</dbReference>
<evidence type="ECO:0000313" key="5">
    <source>
        <dbReference type="EMBL" id="MPN38332.1"/>
    </source>
</evidence>
<dbReference type="Gene3D" id="1.10.287.100">
    <property type="match status" value="1"/>
</dbReference>
<proteinExistence type="predicted"/>
<dbReference type="GO" id="GO:0003700">
    <property type="term" value="F:DNA-binding transcription factor activity"/>
    <property type="evidence" value="ECO:0007669"/>
    <property type="project" value="InterPro"/>
</dbReference>
<reference evidence="5" key="1">
    <citation type="submission" date="2019-08" db="EMBL/GenBank/DDBJ databases">
        <authorList>
            <person name="Kucharzyk K."/>
            <person name="Murdoch R.W."/>
            <person name="Higgins S."/>
            <person name="Loffler F."/>
        </authorList>
    </citation>
    <scope>NUCLEOTIDE SEQUENCE</scope>
</reference>
<dbReference type="AlphaFoldDB" id="A0A645HIV0"/>
<dbReference type="SUPFAM" id="SSF46785">
    <property type="entry name" value="Winged helix' DNA-binding domain"/>
    <property type="match status" value="1"/>
</dbReference>
<keyword evidence="3" id="KW-0804">Transcription</keyword>
<keyword evidence="2" id="KW-0238">DNA-binding</keyword>
<dbReference type="CDD" id="cd07377">
    <property type="entry name" value="WHTH_GntR"/>
    <property type="match status" value="1"/>
</dbReference>
<feature type="domain" description="HTH gntR-type" evidence="4">
    <location>
        <begin position="7"/>
        <end position="75"/>
    </location>
</feature>
<dbReference type="PROSITE" id="PS50949">
    <property type="entry name" value="HTH_GNTR"/>
    <property type="match status" value="1"/>
</dbReference>
<sequence length="122" mass="14352">MEFNQEKPIYLQIVDWMNDKILGGEWNSDERIPSVRDVAMVLQVNPNTAMRAFDHLQSEHVIYNKRGIGYFVEPDARTKILDSEKKRFLTEILPDIFTRMELLGISSEDLHEEYKNHKASKQ</sequence>
<evidence type="ECO:0000256" key="2">
    <source>
        <dbReference type="ARBA" id="ARBA00023125"/>
    </source>
</evidence>
<keyword evidence="1" id="KW-0805">Transcription regulation</keyword>
<gene>
    <name evidence="5" type="primary">ytrA_45</name>
    <name evidence="5" type="ORF">SDC9_185856</name>
</gene>
<dbReference type="InterPro" id="IPR036390">
    <property type="entry name" value="WH_DNA-bd_sf"/>
</dbReference>
<evidence type="ECO:0000259" key="4">
    <source>
        <dbReference type="PROSITE" id="PS50949"/>
    </source>
</evidence>
<accession>A0A645HIV0</accession>
<dbReference type="GO" id="GO:0003677">
    <property type="term" value="F:DNA binding"/>
    <property type="evidence" value="ECO:0007669"/>
    <property type="project" value="UniProtKB-KW"/>
</dbReference>
<evidence type="ECO:0000256" key="3">
    <source>
        <dbReference type="ARBA" id="ARBA00023163"/>
    </source>
</evidence>
<dbReference type="Pfam" id="PF00392">
    <property type="entry name" value="GntR"/>
    <property type="match status" value="1"/>
</dbReference>
<dbReference type="Gene3D" id="1.10.10.10">
    <property type="entry name" value="Winged helix-like DNA-binding domain superfamily/Winged helix DNA-binding domain"/>
    <property type="match status" value="1"/>
</dbReference>
<dbReference type="PANTHER" id="PTHR38445:SF10">
    <property type="entry name" value="GNTR-FAMILY TRANSCRIPTIONAL REGULATOR"/>
    <property type="match status" value="1"/>
</dbReference>
<evidence type="ECO:0000256" key="1">
    <source>
        <dbReference type="ARBA" id="ARBA00023015"/>
    </source>
</evidence>
<dbReference type="SMART" id="SM00345">
    <property type="entry name" value="HTH_GNTR"/>
    <property type="match status" value="1"/>
</dbReference>
<comment type="caution">
    <text evidence="5">The sequence shown here is derived from an EMBL/GenBank/DDBJ whole genome shotgun (WGS) entry which is preliminary data.</text>
</comment>
<dbReference type="EMBL" id="VSSQ01093490">
    <property type="protein sequence ID" value="MPN38332.1"/>
    <property type="molecule type" value="Genomic_DNA"/>
</dbReference>